<dbReference type="Proteomes" id="UP000179157">
    <property type="component" value="Unassembled WGS sequence"/>
</dbReference>
<gene>
    <name evidence="3" type="ORF">A2Z21_03960</name>
</gene>
<comment type="similarity">
    <text evidence="1">Belongs to the NAD(P)-dependent epimerase/dehydratase family.</text>
</comment>
<evidence type="ECO:0000256" key="1">
    <source>
        <dbReference type="ARBA" id="ARBA00007637"/>
    </source>
</evidence>
<dbReference type="SUPFAM" id="SSF51735">
    <property type="entry name" value="NAD(P)-binding Rossmann-fold domains"/>
    <property type="match status" value="1"/>
</dbReference>
<comment type="caution">
    <text evidence="3">The sequence shown here is derived from an EMBL/GenBank/DDBJ whole genome shotgun (WGS) entry which is preliminary data.</text>
</comment>
<dbReference type="Pfam" id="PF01370">
    <property type="entry name" value="Epimerase"/>
    <property type="match status" value="1"/>
</dbReference>
<feature type="domain" description="NAD-dependent epimerase/dehydratase" evidence="2">
    <location>
        <begin position="5"/>
        <end position="226"/>
    </location>
</feature>
<proteinExistence type="inferred from homology"/>
<accession>A0A1F5UYR1</accession>
<organism evidence="3 4">
    <name type="scientific">Fraserbacteria sp. (strain RBG_16_55_9)</name>
    <dbReference type="NCBI Taxonomy" id="1817864"/>
    <lineage>
        <taxon>Bacteria</taxon>
        <taxon>Candidatus Fraseribacteriota</taxon>
    </lineage>
</organism>
<dbReference type="EMBL" id="MFGX01000038">
    <property type="protein sequence ID" value="OGF56312.1"/>
    <property type="molecule type" value="Genomic_DNA"/>
</dbReference>
<dbReference type="InterPro" id="IPR036291">
    <property type="entry name" value="NAD(P)-bd_dom_sf"/>
</dbReference>
<evidence type="ECO:0000259" key="2">
    <source>
        <dbReference type="Pfam" id="PF01370"/>
    </source>
</evidence>
<dbReference type="Gene3D" id="3.40.50.720">
    <property type="entry name" value="NAD(P)-binding Rossmann-like Domain"/>
    <property type="match status" value="1"/>
</dbReference>
<evidence type="ECO:0000313" key="4">
    <source>
        <dbReference type="Proteomes" id="UP000179157"/>
    </source>
</evidence>
<reference evidence="3 4" key="1">
    <citation type="journal article" date="2016" name="Nat. Commun.">
        <title>Thousands of microbial genomes shed light on interconnected biogeochemical processes in an aquifer system.</title>
        <authorList>
            <person name="Anantharaman K."/>
            <person name="Brown C.T."/>
            <person name="Hug L.A."/>
            <person name="Sharon I."/>
            <person name="Castelle C.J."/>
            <person name="Probst A.J."/>
            <person name="Thomas B.C."/>
            <person name="Singh A."/>
            <person name="Wilkins M.J."/>
            <person name="Karaoz U."/>
            <person name="Brodie E.L."/>
            <person name="Williams K.H."/>
            <person name="Hubbard S.S."/>
            <person name="Banfield J.F."/>
        </authorList>
    </citation>
    <scope>NUCLEOTIDE SEQUENCE [LARGE SCALE GENOMIC DNA]</scope>
    <source>
        <strain evidence="4">RBG_16_55_9</strain>
    </source>
</reference>
<dbReference type="PANTHER" id="PTHR43000">
    <property type="entry name" value="DTDP-D-GLUCOSE 4,6-DEHYDRATASE-RELATED"/>
    <property type="match status" value="1"/>
</dbReference>
<evidence type="ECO:0000313" key="3">
    <source>
        <dbReference type="EMBL" id="OGF56312.1"/>
    </source>
</evidence>
<protein>
    <recommendedName>
        <fullName evidence="2">NAD-dependent epimerase/dehydratase domain-containing protein</fullName>
    </recommendedName>
</protein>
<dbReference type="InterPro" id="IPR001509">
    <property type="entry name" value="Epimerase_deHydtase"/>
</dbReference>
<sequence length="334" mass="36892">MVKAFVTGATGLVGSHLVERLIKRGNTVRVLVRPSSQTGFLVEQGVECLPGDLVNLARLAEMTQDVDIIYHCAARPPLGGTSQEFYRDNVEGTANLLEAGRQAGVDRFVHVSTVDVYGYSHHDGTNERAPFKADGLYSWSKIEAERMVMRYYQRHEMPISVIRPCLIYGSRDRHLLPTVLQLVTHKYTPLVCGGHVLLDLVYAGDVAEALCLAGANRAAIGQAYNITDGARHTLREVVHACAHAVGQAPQYLSIPYSLAYAMAMLVSGLSSWLKFSTLPVLRWEVIKAMGHHRHFDISKAAEELGYQPQVSLGVGLPLTLKWYRSQMPQAVRQS</sequence>
<dbReference type="STRING" id="1817864.A2Z21_03960"/>
<dbReference type="AlphaFoldDB" id="A0A1F5UYR1"/>
<name>A0A1F5UYR1_FRAXR</name>